<feature type="transmembrane region" description="Helical" evidence="2">
    <location>
        <begin position="7"/>
        <end position="27"/>
    </location>
</feature>
<protein>
    <recommendedName>
        <fullName evidence="3">VWFA domain-containing protein</fullName>
    </recommendedName>
</protein>
<dbReference type="Proteomes" id="UP000326354">
    <property type="component" value="Chromosome"/>
</dbReference>
<keyword evidence="2" id="KW-1133">Transmembrane helix</keyword>
<proteinExistence type="predicted"/>
<dbReference type="PANTHER" id="PTHR46503:SF9">
    <property type="entry name" value="INTER ALPHA-TRYPSIN INHIBITOR, HEAVY CHAIN-LIKE PROTEIN"/>
    <property type="match status" value="1"/>
</dbReference>
<dbReference type="EMBL" id="AP019860">
    <property type="protein sequence ID" value="BBM85919.1"/>
    <property type="molecule type" value="Genomic_DNA"/>
</dbReference>
<dbReference type="Gene3D" id="3.40.50.410">
    <property type="entry name" value="von Willebrand factor, type A domain"/>
    <property type="match status" value="1"/>
</dbReference>
<evidence type="ECO:0000313" key="5">
    <source>
        <dbReference type="Proteomes" id="UP000326354"/>
    </source>
</evidence>
<evidence type="ECO:0000313" key="4">
    <source>
        <dbReference type="EMBL" id="BBM85919.1"/>
    </source>
</evidence>
<keyword evidence="2" id="KW-0472">Membrane</keyword>
<dbReference type="OrthoDB" id="288124at2"/>
<feature type="compositionally biased region" description="Polar residues" evidence="1">
    <location>
        <begin position="63"/>
        <end position="74"/>
    </location>
</feature>
<gene>
    <name evidence="4" type="ORF">UABAM_04305</name>
</gene>
<organism evidence="4 5">
    <name type="scientific">Uabimicrobium amorphum</name>
    <dbReference type="NCBI Taxonomy" id="2596890"/>
    <lineage>
        <taxon>Bacteria</taxon>
        <taxon>Pseudomonadati</taxon>
        <taxon>Planctomycetota</taxon>
        <taxon>Candidatus Uabimicrobiia</taxon>
        <taxon>Candidatus Uabimicrobiales</taxon>
        <taxon>Candidatus Uabimicrobiaceae</taxon>
        <taxon>Candidatus Uabimicrobium</taxon>
    </lineage>
</organism>
<name>A0A5S9IPZ2_UABAM</name>
<dbReference type="InterPro" id="IPR036465">
    <property type="entry name" value="vWFA_dom_sf"/>
</dbReference>
<accession>A0A5S9IPZ2</accession>
<feature type="region of interest" description="Disordered" evidence="1">
    <location>
        <begin position="54"/>
        <end position="74"/>
    </location>
</feature>
<dbReference type="SUPFAM" id="SSF53300">
    <property type="entry name" value="vWA-like"/>
    <property type="match status" value="1"/>
</dbReference>
<keyword evidence="2" id="KW-0812">Transmembrane</keyword>
<evidence type="ECO:0000259" key="3">
    <source>
        <dbReference type="Pfam" id="PF13768"/>
    </source>
</evidence>
<dbReference type="InterPro" id="IPR002035">
    <property type="entry name" value="VWF_A"/>
</dbReference>
<dbReference type="Pfam" id="PF13768">
    <property type="entry name" value="VWA_3"/>
    <property type="match status" value="1"/>
</dbReference>
<dbReference type="AlphaFoldDB" id="A0A5S9IPZ2"/>
<feature type="domain" description="VWFA" evidence="3">
    <location>
        <begin position="161"/>
        <end position="309"/>
    </location>
</feature>
<reference evidence="4 5" key="1">
    <citation type="submission" date="2019-08" db="EMBL/GenBank/DDBJ databases">
        <title>Complete genome sequence of Candidatus Uab amorphum.</title>
        <authorList>
            <person name="Shiratori T."/>
            <person name="Suzuki S."/>
            <person name="Kakizawa Y."/>
            <person name="Ishida K."/>
        </authorList>
    </citation>
    <scope>NUCLEOTIDE SEQUENCE [LARGE SCALE GENOMIC DNA]</scope>
    <source>
        <strain evidence="4 5">SRT547</strain>
    </source>
</reference>
<dbReference type="PANTHER" id="PTHR46503">
    <property type="entry name" value="INTER-ALPHA-TRYPSIN INHIBITOR HEAVY CHAIN-LIKE PROTEIN"/>
    <property type="match status" value="1"/>
</dbReference>
<dbReference type="KEGG" id="uam:UABAM_04305"/>
<evidence type="ECO:0000256" key="2">
    <source>
        <dbReference type="SAM" id="Phobius"/>
    </source>
</evidence>
<sequence length="333" mass="37733">MKRRKKIMSSFISLLLHIIVIYLFVFFSPPQKKRTSPVYEVSLVRIKRVAPQKQRKKAGGASAANTAQNKVQTQEVTHDENWFPVAAAQEKFVAPTLNKQKPSKQSKFKMSGERLTAPQGNIAKILQKVRARKTGNGSGRGNGDGIGNGNAFFDVSVEADNVVYVIDISTSMNVYLAAQQLKQSYHKLTDQHTFNIIAFAGEVYSWKDKLQKATQENKQDADKWLQNLGGEMMTNLYKALKVTYEMIDEDTTIYLVTDGYTVKLRSLLNHIGSWQKIGVYTSLNIIAVGQRINELYLQTLAKQNNGTYVRKQTSVWGERRSRTQFGKRSRSRK</sequence>
<evidence type="ECO:0000256" key="1">
    <source>
        <dbReference type="SAM" id="MobiDB-lite"/>
    </source>
</evidence>
<keyword evidence="5" id="KW-1185">Reference proteome</keyword>
<dbReference type="RefSeq" id="WP_151970004.1">
    <property type="nucleotide sequence ID" value="NZ_AP019860.1"/>
</dbReference>